<evidence type="ECO:0000313" key="5">
    <source>
        <dbReference type="Proteomes" id="UP000266744"/>
    </source>
</evidence>
<evidence type="ECO:0000256" key="1">
    <source>
        <dbReference type="ARBA" id="ARBA00022676"/>
    </source>
</evidence>
<dbReference type="GO" id="GO:0016740">
    <property type="term" value="F:transferase activity"/>
    <property type="evidence" value="ECO:0007669"/>
    <property type="project" value="UniProtKB-KW"/>
</dbReference>
<feature type="domain" description="Glycosyltransferase 2-like" evidence="3">
    <location>
        <begin position="12"/>
        <end position="141"/>
    </location>
</feature>
<protein>
    <submittedName>
        <fullName evidence="4">Glycosyl transferase</fullName>
    </submittedName>
</protein>
<dbReference type="Proteomes" id="UP000266744">
    <property type="component" value="Chromosome"/>
</dbReference>
<evidence type="ECO:0000313" key="4">
    <source>
        <dbReference type="EMBL" id="ANI30430.1"/>
    </source>
</evidence>
<gene>
    <name evidence="4" type="ORF">PL78_11425</name>
</gene>
<evidence type="ECO:0000259" key="3">
    <source>
        <dbReference type="Pfam" id="PF00535"/>
    </source>
</evidence>
<organism evidence="4 5">
    <name type="scientific">Yersinia entomophaga</name>
    <dbReference type="NCBI Taxonomy" id="935293"/>
    <lineage>
        <taxon>Bacteria</taxon>
        <taxon>Pseudomonadati</taxon>
        <taxon>Pseudomonadota</taxon>
        <taxon>Gammaproteobacteria</taxon>
        <taxon>Enterobacterales</taxon>
        <taxon>Yersiniaceae</taxon>
        <taxon>Yersinia</taxon>
    </lineage>
</organism>
<dbReference type="SUPFAM" id="SSF53448">
    <property type="entry name" value="Nucleotide-diphospho-sugar transferases"/>
    <property type="match status" value="1"/>
</dbReference>
<sequence>MDDRGMEKIDISIIVPVFNGEAYLATLLDSLSSQSGVSFEIIAINDGSSDGSAAILTDRARRHSFLRVIHQPNQGLSIARNQGIAQAKGQWVAFADCDDWLAPNALQIWLQQATEQQLDLLIGNGYRFCGEPTQQSVKPLLPEQRWQKTLTGKQWIIHSVAQNNWLHFCWLQLIRRELIQAHQLTFTPHQLHEDILWTTRLALAAQRVNYCPEPLYGYRTAPHSITRKHCFHLRMLRAASYLDIISELVRIAAQSEPVLSKALLRHANRESGQLLGLTRWQTRTCAERSQLARRFKELGLEMPLIRGAIGLRDFWRALRCIIIFRRYARQKPSLKADKRVCHRGSWPDA</sequence>
<name>A0ABM6BM54_YERET</name>
<reference evidence="4 5" key="1">
    <citation type="journal article" date="2016" name="Toxins">
        <title>The Draft Genome Sequence of the Yersinia entomophaga Entomopathogenic Type Strain MH96T.</title>
        <authorList>
            <person name="Hurst M.R."/>
            <person name="Beattie A."/>
            <person name="Altermann E."/>
            <person name="Moraga R.M."/>
            <person name="Harper L.A."/>
            <person name="Calder J."/>
            <person name="Laugraud A."/>
        </authorList>
    </citation>
    <scope>NUCLEOTIDE SEQUENCE [LARGE SCALE GENOMIC DNA]</scope>
    <source>
        <strain evidence="4 5">MH96</strain>
    </source>
</reference>
<dbReference type="Pfam" id="PF00535">
    <property type="entry name" value="Glycos_transf_2"/>
    <property type="match status" value="1"/>
</dbReference>
<accession>A0ABM6BM54</accession>
<keyword evidence="5" id="KW-1185">Reference proteome</keyword>
<proteinExistence type="predicted"/>
<dbReference type="InterPro" id="IPR029044">
    <property type="entry name" value="Nucleotide-diphossugar_trans"/>
</dbReference>
<dbReference type="EMBL" id="CP010029">
    <property type="protein sequence ID" value="ANI30430.1"/>
    <property type="molecule type" value="Genomic_DNA"/>
</dbReference>
<keyword evidence="1" id="KW-0328">Glycosyltransferase</keyword>
<dbReference type="InterPro" id="IPR001173">
    <property type="entry name" value="Glyco_trans_2-like"/>
</dbReference>
<dbReference type="CDD" id="cd00761">
    <property type="entry name" value="Glyco_tranf_GTA_type"/>
    <property type="match status" value="1"/>
</dbReference>
<dbReference type="PANTHER" id="PTHR22916">
    <property type="entry name" value="GLYCOSYLTRANSFERASE"/>
    <property type="match status" value="1"/>
</dbReference>
<evidence type="ECO:0000256" key="2">
    <source>
        <dbReference type="ARBA" id="ARBA00022679"/>
    </source>
</evidence>
<dbReference type="Gene3D" id="3.90.550.10">
    <property type="entry name" value="Spore Coat Polysaccharide Biosynthesis Protein SpsA, Chain A"/>
    <property type="match status" value="1"/>
</dbReference>
<keyword evidence="2 4" id="KW-0808">Transferase</keyword>
<dbReference type="PANTHER" id="PTHR22916:SF51">
    <property type="entry name" value="GLYCOSYLTRANSFERASE EPSH-RELATED"/>
    <property type="match status" value="1"/>
</dbReference>